<dbReference type="AlphaFoldDB" id="W4H3L2"/>
<evidence type="ECO:0000256" key="1">
    <source>
        <dbReference type="SAM" id="MobiDB-lite"/>
    </source>
</evidence>
<reference evidence="2" key="1">
    <citation type="submission" date="2013-12" db="EMBL/GenBank/DDBJ databases">
        <title>The Genome Sequence of Aphanomyces astaci APO3.</title>
        <authorList>
            <consortium name="The Broad Institute Genomics Platform"/>
            <person name="Russ C."/>
            <person name="Tyler B."/>
            <person name="van West P."/>
            <person name="Dieguez-Uribeondo J."/>
            <person name="Young S.K."/>
            <person name="Zeng Q."/>
            <person name="Gargeya S."/>
            <person name="Fitzgerald M."/>
            <person name="Abouelleil A."/>
            <person name="Alvarado L."/>
            <person name="Chapman S.B."/>
            <person name="Gainer-Dewar J."/>
            <person name="Goldberg J."/>
            <person name="Griggs A."/>
            <person name="Gujja S."/>
            <person name="Hansen M."/>
            <person name="Howarth C."/>
            <person name="Imamovic A."/>
            <person name="Ireland A."/>
            <person name="Larimer J."/>
            <person name="McCowan C."/>
            <person name="Murphy C."/>
            <person name="Pearson M."/>
            <person name="Poon T.W."/>
            <person name="Priest M."/>
            <person name="Roberts A."/>
            <person name="Saif S."/>
            <person name="Shea T."/>
            <person name="Sykes S."/>
            <person name="Wortman J."/>
            <person name="Nusbaum C."/>
            <person name="Birren B."/>
        </authorList>
    </citation>
    <scope>NUCLEOTIDE SEQUENCE [LARGE SCALE GENOMIC DNA]</scope>
    <source>
        <strain evidence="2">APO3</strain>
    </source>
</reference>
<dbReference type="EMBL" id="KI913116">
    <property type="protein sequence ID" value="ETV86492.1"/>
    <property type="molecule type" value="Genomic_DNA"/>
</dbReference>
<evidence type="ECO:0000313" key="2">
    <source>
        <dbReference type="EMBL" id="ETV86492.1"/>
    </source>
</evidence>
<sequence>MLEDSECGPICPQGLCSSLVSFAVGPRVCGWLHLPDKSGGRSKRPLATTNDAASSSALAEGHGGEPCLAM</sequence>
<dbReference type="RefSeq" id="XP_009823291.1">
    <property type="nucleotide sequence ID" value="XM_009824989.1"/>
</dbReference>
<feature type="region of interest" description="Disordered" evidence="1">
    <location>
        <begin position="35"/>
        <end position="70"/>
    </location>
</feature>
<accession>W4H3L2</accession>
<dbReference type="VEuPathDB" id="FungiDB:H257_01674"/>
<protein>
    <submittedName>
        <fullName evidence="2">Uncharacterized protein</fullName>
    </submittedName>
</protein>
<proteinExistence type="predicted"/>
<feature type="compositionally biased region" description="Polar residues" evidence="1">
    <location>
        <begin position="47"/>
        <end position="57"/>
    </location>
</feature>
<gene>
    <name evidence="2" type="ORF">H257_01674</name>
</gene>
<name>W4H3L2_APHAT</name>
<organism evidence="2">
    <name type="scientific">Aphanomyces astaci</name>
    <name type="common">Crayfish plague agent</name>
    <dbReference type="NCBI Taxonomy" id="112090"/>
    <lineage>
        <taxon>Eukaryota</taxon>
        <taxon>Sar</taxon>
        <taxon>Stramenopiles</taxon>
        <taxon>Oomycota</taxon>
        <taxon>Saprolegniomycetes</taxon>
        <taxon>Saprolegniales</taxon>
        <taxon>Verrucalvaceae</taxon>
        <taxon>Aphanomyces</taxon>
    </lineage>
</organism>
<dbReference type="GeneID" id="20803670"/>